<reference evidence="6 7" key="1">
    <citation type="submission" date="2009-10" db="EMBL/GenBank/DDBJ databases">
        <authorList>
            <person name="Qin X."/>
            <person name="Bachman B."/>
            <person name="Battles P."/>
            <person name="Bell A."/>
            <person name="Bess C."/>
            <person name="Bickham C."/>
            <person name="Chaboub L."/>
            <person name="Chen D."/>
            <person name="Coyle M."/>
            <person name="Deiros D.R."/>
            <person name="Dinh H."/>
            <person name="Forbes L."/>
            <person name="Fowler G."/>
            <person name="Francisco L."/>
            <person name="Fu Q."/>
            <person name="Gubbala S."/>
            <person name="Hale W."/>
            <person name="Han Y."/>
            <person name="Hemphill L."/>
            <person name="Highlander S.K."/>
            <person name="Hirani K."/>
            <person name="Hogues M."/>
            <person name="Jackson L."/>
            <person name="Jakkamsetti A."/>
            <person name="Javaid M."/>
            <person name="Jiang H."/>
            <person name="Korchina V."/>
            <person name="Kovar C."/>
            <person name="Lara F."/>
            <person name="Lee S."/>
            <person name="Mata R."/>
            <person name="Mathew T."/>
            <person name="Moen C."/>
            <person name="Morales K."/>
            <person name="Munidasa M."/>
            <person name="Nazareth L."/>
            <person name="Ngo R."/>
            <person name="Nguyen L."/>
            <person name="Okwuonu G."/>
            <person name="Ongeri F."/>
            <person name="Patil S."/>
            <person name="Petrosino J."/>
            <person name="Pham C."/>
            <person name="Pham P."/>
            <person name="Pu L.-L."/>
            <person name="Puazo M."/>
            <person name="Raj R."/>
            <person name="Reid J."/>
            <person name="Rouhana J."/>
            <person name="Saada N."/>
            <person name="Shang Y."/>
            <person name="Simmons D."/>
            <person name="Thornton R."/>
            <person name="Warren J."/>
            <person name="Weissenberger G."/>
            <person name="Zhang J."/>
            <person name="Zhang L."/>
            <person name="Zhou C."/>
            <person name="Zhu D."/>
            <person name="Muzny D."/>
            <person name="Worley K."/>
            <person name="Gibbs R."/>
        </authorList>
    </citation>
    <scope>NUCLEOTIDE SEQUENCE [LARGE SCALE GENOMIC DNA]</scope>
    <source>
        <strain evidence="6 7">DSM 17361</strain>
    </source>
</reference>
<keyword evidence="2" id="KW-0238">DNA-binding</keyword>
<evidence type="ECO:0000256" key="3">
    <source>
        <dbReference type="ARBA" id="ARBA00023163"/>
    </source>
</evidence>
<dbReference type="SUPFAM" id="SSF46785">
    <property type="entry name" value="Winged helix' DNA-binding domain"/>
    <property type="match status" value="1"/>
</dbReference>
<dbReference type="PROSITE" id="PS51063">
    <property type="entry name" value="HTH_CRP_2"/>
    <property type="match status" value="1"/>
</dbReference>
<name>D1PY45_9BACT</name>
<dbReference type="Gene3D" id="2.60.120.10">
    <property type="entry name" value="Jelly Rolls"/>
    <property type="match status" value="1"/>
</dbReference>
<sequence length="224" mass="25563">MEDFGLYRKLITLPLFVGMGKDELERIIARIKFDFLKVMSGENIVSEGEKSGQLMLLVDGEVEVQTYAHDNGYVVCEYLNAPYTLQPERTFGLTQRYSSTIKALTTCSLVCINKNEILRLTSDSLIFRLNLLNTISTALQKRLRQDWKGFPQNLNQRIVRFFISHCTYPAGRKVFKIKMARLARELNDSRLHVSQVLNAMADDGLVILSRGKIEIPSVEQLLEA</sequence>
<evidence type="ECO:0000313" key="6">
    <source>
        <dbReference type="EMBL" id="EFA43718.1"/>
    </source>
</evidence>
<dbReference type="InterPro" id="IPR014710">
    <property type="entry name" value="RmlC-like_jellyroll"/>
</dbReference>
<dbReference type="OrthoDB" id="9798601at2"/>
<dbReference type="SUPFAM" id="SSF51206">
    <property type="entry name" value="cAMP-binding domain-like"/>
    <property type="match status" value="1"/>
</dbReference>
<dbReference type="EMBL" id="ACKS01000073">
    <property type="protein sequence ID" value="EFA43718.1"/>
    <property type="molecule type" value="Genomic_DNA"/>
</dbReference>
<dbReference type="InterPro" id="IPR018490">
    <property type="entry name" value="cNMP-bd_dom_sf"/>
</dbReference>
<dbReference type="Pfam" id="PF13545">
    <property type="entry name" value="HTH_Crp_2"/>
    <property type="match status" value="1"/>
</dbReference>
<evidence type="ECO:0000259" key="4">
    <source>
        <dbReference type="PROSITE" id="PS50042"/>
    </source>
</evidence>
<dbReference type="Proteomes" id="UP000003160">
    <property type="component" value="Unassembled WGS sequence"/>
</dbReference>
<keyword evidence="1" id="KW-0805">Transcription regulation</keyword>
<dbReference type="CDD" id="cd00038">
    <property type="entry name" value="CAP_ED"/>
    <property type="match status" value="1"/>
</dbReference>
<dbReference type="Pfam" id="PF00027">
    <property type="entry name" value="cNMP_binding"/>
    <property type="match status" value="1"/>
</dbReference>
<dbReference type="eggNOG" id="COG0664">
    <property type="taxonomic scope" value="Bacteria"/>
</dbReference>
<feature type="domain" description="HTH crp-type" evidence="5">
    <location>
        <begin position="152"/>
        <end position="219"/>
    </location>
</feature>
<gene>
    <name evidence="6" type="ORF">HMPREF0645_1880</name>
</gene>
<keyword evidence="7" id="KW-1185">Reference proteome</keyword>
<dbReference type="InterPro" id="IPR036390">
    <property type="entry name" value="WH_DNA-bd_sf"/>
</dbReference>
<dbReference type="GO" id="GO:0006355">
    <property type="term" value="P:regulation of DNA-templated transcription"/>
    <property type="evidence" value="ECO:0007669"/>
    <property type="project" value="InterPro"/>
</dbReference>
<keyword evidence="3" id="KW-0804">Transcription</keyword>
<dbReference type="InterPro" id="IPR000595">
    <property type="entry name" value="cNMP-bd_dom"/>
</dbReference>
<evidence type="ECO:0000259" key="5">
    <source>
        <dbReference type="PROSITE" id="PS51063"/>
    </source>
</evidence>
<proteinExistence type="predicted"/>
<evidence type="ECO:0000256" key="1">
    <source>
        <dbReference type="ARBA" id="ARBA00023015"/>
    </source>
</evidence>
<dbReference type="PROSITE" id="PS50042">
    <property type="entry name" value="CNMP_BINDING_3"/>
    <property type="match status" value="1"/>
</dbReference>
<dbReference type="GO" id="GO:0003677">
    <property type="term" value="F:DNA binding"/>
    <property type="evidence" value="ECO:0007669"/>
    <property type="project" value="UniProtKB-KW"/>
</dbReference>
<dbReference type="InterPro" id="IPR012318">
    <property type="entry name" value="HTH_CRP"/>
</dbReference>
<accession>D1PY45</accession>
<dbReference type="HOGENOM" id="CLU_075053_4_1_10"/>
<dbReference type="AlphaFoldDB" id="D1PY45"/>
<feature type="domain" description="Cyclic nucleotide-binding" evidence="4">
    <location>
        <begin position="15"/>
        <end position="120"/>
    </location>
</feature>
<organism evidence="6 7">
    <name type="scientific">Hallella bergensis DSM 17361</name>
    <dbReference type="NCBI Taxonomy" id="585502"/>
    <lineage>
        <taxon>Bacteria</taxon>
        <taxon>Pseudomonadati</taxon>
        <taxon>Bacteroidota</taxon>
        <taxon>Bacteroidia</taxon>
        <taxon>Bacteroidales</taxon>
        <taxon>Prevotellaceae</taxon>
        <taxon>Hallella</taxon>
    </lineage>
</organism>
<comment type="caution">
    <text evidence="6">The sequence shown here is derived from an EMBL/GenBank/DDBJ whole genome shotgun (WGS) entry which is preliminary data.</text>
</comment>
<protein>
    <submittedName>
        <fullName evidence="6">Cyclic nucleotide-binding domain protein</fullName>
    </submittedName>
</protein>
<evidence type="ECO:0000256" key="2">
    <source>
        <dbReference type="ARBA" id="ARBA00023125"/>
    </source>
</evidence>
<evidence type="ECO:0000313" key="7">
    <source>
        <dbReference type="Proteomes" id="UP000003160"/>
    </source>
</evidence>